<evidence type="ECO:0000313" key="3">
    <source>
        <dbReference type="EMBL" id="SDQ07019.1"/>
    </source>
</evidence>
<reference evidence="3" key="1">
    <citation type="submission" date="2016-10" db="EMBL/GenBank/DDBJ databases">
        <authorList>
            <person name="de Groot N.N."/>
        </authorList>
    </citation>
    <scope>NUCLEOTIDE SEQUENCE [LARGE SCALE GENOMIC DNA]</scope>
    <source>
        <strain evidence="3">CGMCC 1.12397</strain>
    </source>
</reference>
<reference evidence="4" key="2">
    <citation type="submission" date="2016-10" db="EMBL/GenBank/DDBJ databases">
        <authorList>
            <person name="Varghese N."/>
            <person name="Submissions S."/>
        </authorList>
    </citation>
    <scope>NUCLEOTIDE SEQUENCE [LARGE SCALE GENOMIC DNA]</scope>
    <source>
        <strain evidence="4">CGMCC 1.12397</strain>
    </source>
</reference>
<evidence type="ECO:0000313" key="5">
    <source>
        <dbReference type="Proteomes" id="UP000255421"/>
    </source>
</evidence>
<dbReference type="EMBL" id="FNKQ01000001">
    <property type="protein sequence ID" value="SDQ07019.1"/>
    <property type="molecule type" value="Genomic_DNA"/>
</dbReference>
<keyword evidence="5" id="KW-1185">Reference proteome</keyword>
<dbReference type="EMBL" id="QQST01000001">
    <property type="protein sequence ID" value="RDI72124.1"/>
    <property type="molecule type" value="Genomic_DNA"/>
</dbReference>
<dbReference type="PROSITE" id="PS51257">
    <property type="entry name" value="PROKAR_LIPOPROTEIN"/>
    <property type="match status" value="1"/>
</dbReference>
<name>A0A1H0XVY8_9EURY</name>
<organism evidence="3 4">
    <name type="scientific">Halopelagius longus</name>
    <dbReference type="NCBI Taxonomy" id="1236180"/>
    <lineage>
        <taxon>Archaea</taxon>
        <taxon>Methanobacteriati</taxon>
        <taxon>Methanobacteriota</taxon>
        <taxon>Stenosarchaea group</taxon>
        <taxon>Halobacteria</taxon>
        <taxon>Halobacteriales</taxon>
        <taxon>Haloferacaceae</taxon>
    </lineage>
</organism>
<reference evidence="2 5" key="3">
    <citation type="submission" date="2018-07" db="EMBL/GenBank/DDBJ databases">
        <title>Genome sequence of extremly halophilic archaeon Halopelagius longus strain BC12-B1.</title>
        <authorList>
            <person name="Zhang X."/>
        </authorList>
    </citation>
    <scope>NUCLEOTIDE SEQUENCE [LARGE SCALE GENOMIC DNA]</scope>
    <source>
        <strain evidence="2 5">BC12-B1</strain>
    </source>
</reference>
<evidence type="ECO:0000313" key="2">
    <source>
        <dbReference type="EMBL" id="RDI72124.1"/>
    </source>
</evidence>
<dbReference type="AlphaFoldDB" id="A0A1H0XVY8"/>
<feature type="region of interest" description="Disordered" evidence="1">
    <location>
        <begin position="25"/>
        <end position="71"/>
    </location>
</feature>
<sequence length="194" mass="20192">MTLHRRRFLGSTATLCSFAGCLGSAQSGNDGRSTEGTRSAADASPARSSCEVAASLPAADDGPSYPKHPESTAVSAAETFALNFEAAYQRNDVLSSNGDPTYLTVKSRTVERSESRENGALAAVRLDMGCGFPEGDEGGTETPVTVHADYAAHATYFVGPTRAVRAEREGSERADPRTAANADVVACADPETPS</sequence>
<evidence type="ECO:0000256" key="1">
    <source>
        <dbReference type="SAM" id="MobiDB-lite"/>
    </source>
</evidence>
<dbReference type="Proteomes" id="UP000255421">
    <property type="component" value="Unassembled WGS sequence"/>
</dbReference>
<feature type="region of interest" description="Disordered" evidence="1">
    <location>
        <begin position="166"/>
        <end position="194"/>
    </location>
</feature>
<feature type="compositionally biased region" description="Low complexity" evidence="1">
    <location>
        <begin position="38"/>
        <end position="49"/>
    </location>
</feature>
<accession>A0A1H0XVY8</accession>
<gene>
    <name evidence="2" type="ORF">DWB78_10585</name>
    <name evidence="3" type="ORF">SAMN05216278_0225</name>
</gene>
<proteinExistence type="predicted"/>
<evidence type="ECO:0000313" key="4">
    <source>
        <dbReference type="Proteomes" id="UP000199289"/>
    </source>
</evidence>
<feature type="compositionally biased region" description="Polar residues" evidence="1">
    <location>
        <begin position="25"/>
        <end position="37"/>
    </location>
</feature>
<dbReference type="Proteomes" id="UP000199289">
    <property type="component" value="Unassembled WGS sequence"/>
</dbReference>
<feature type="compositionally biased region" description="Basic and acidic residues" evidence="1">
    <location>
        <begin position="166"/>
        <end position="176"/>
    </location>
</feature>
<protein>
    <submittedName>
        <fullName evidence="3">Uncharacterized protein</fullName>
    </submittedName>
</protein>